<evidence type="ECO:0000256" key="4">
    <source>
        <dbReference type="ARBA" id="ARBA00022759"/>
    </source>
</evidence>
<dbReference type="OMA" id="DQHACAS"/>
<dbReference type="Gene3D" id="3.30.2170.10">
    <property type="entry name" value="archaeoglobus fulgidus dsm 4304 superfamily"/>
    <property type="match status" value="1"/>
</dbReference>
<keyword evidence="7" id="KW-1185">Reference proteome</keyword>
<dbReference type="CDD" id="cd06559">
    <property type="entry name" value="Endonuclease_V"/>
    <property type="match status" value="1"/>
</dbReference>
<keyword evidence="2" id="KW-0963">Cytoplasm</keyword>
<accession>A0A8C4QTL2</accession>
<dbReference type="Pfam" id="PF04493">
    <property type="entry name" value="Endonuclease_5"/>
    <property type="match status" value="1"/>
</dbReference>
<evidence type="ECO:0000256" key="1">
    <source>
        <dbReference type="ARBA" id="ARBA00004496"/>
    </source>
</evidence>
<dbReference type="PANTHER" id="PTHR28511:SF1">
    <property type="entry name" value="ENDONUCLEASE V"/>
    <property type="match status" value="1"/>
</dbReference>
<evidence type="ECO:0000313" key="7">
    <source>
        <dbReference type="Proteomes" id="UP000694388"/>
    </source>
</evidence>
<dbReference type="GO" id="GO:0016891">
    <property type="term" value="F:RNA endonuclease activity producing 5'-phosphomonoesters, hydrolytic mechanism"/>
    <property type="evidence" value="ECO:0007669"/>
    <property type="project" value="TreeGrafter"/>
</dbReference>
<comment type="subcellular location">
    <subcellularLocation>
        <location evidence="1">Cytoplasm</location>
    </subcellularLocation>
</comment>
<evidence type="ECO:0000313" key="6">
    <source>
        <dbReference type="Ensembl" id="ENSEBUP00000019185.1"/>
    </source>
</evidence>
<keyword evidence="4" id="KW-0255">Endonuclease</keyword>
<dbReference type="InterPro" id="IPR007581">
    <property type="entry name" value="Endonuclease-V"/>
</dbReference>
<dbReference type="GO" id="GO:0006281">
    <property type="term" value="P:DNA repair"/>
    <property type="evidence" value="ECO:0007669"/>
    <property type="project" value="InterPro"/>
</dbReference>
<dbReference type="Ensembl" id="ENSEBUT00000019761.1">
    <property type="protein sequence ID" value="ENSEBUP00000019185.1"/>
    <property type="gene ID" value="ENSEBUG00000011943.1"/>
</dbReference>
<keyword evidence="5" id="KW-0378">Hydrolase</keyword>
<keyword evidence="3" id="KW-0540">Nuclease</keyword>
<organism evidence="6 7">
    <name type="scientific">Eptatretus burgeri</name>
    <name type="common">Inshore hagfish</name>
    <dbReference type="NCBI Taxonomy" id="7764"/>
    <lineage>
        <taxon>Eukaryota</taxon>
        <taxon>Metazoa</taxon>
        <taxon>Chordata</taxon>
        <taxon>Craniata</taxon>
        <taxon>Vertebrata</taxon>
        <taxon>Cyclostomata</taxon>
        <taxon>Myxini</taxon>
        <taxon>Myxiniformes</taxon>
        <taxon>Myxinidae</taxon>
        <taxon>Eptatretinae</taxon>
        <taxon>Eptatretus</taxon>
    </lineage>
</organism>
<name>A0A8C4QTL2_EPTBU</name>
<evidence type="ECO:0000256" key="3">
    <source>
        <dbReference type="ARBA" id="ARBA00022722"/>
    </source>
</evidence>
<evidence type="ECO:0000256" key="2">
    <source>
        <dbReference type="ARBA" id="ARBA00022490"/>
    </source>
</evidence>
<protein>
    <submittedName>
        <fullName evidence="6">Endonuclease V</fullName>
    </submittedName>
</protein>
<reference evidence="6" key="1">
    <citation type="submission" date="2025-08" db="UniProtKB">
        <authorList>
            <consortium name="Ensembl"/>
        </authorList>
    </citation>
    <scope>IDENTIFICATION</scope>
</reference>
<dbReference type="PANTHER" id="PTHR28511">
    <property type="entry name" value="ENDONUCLEASE V"/>
    <property type="match status" value="1"/>
</dbReference>
<dbReference type="GO" id="GO:0003727">
    <property type="term" value="F:single-stranded RNA binding"/>
    <property type="evidence" value="ECO:0007669"/>
    <property type="project" value="TreeGrafter"/>
</dbReference>
<dbReference type="GO" id="GO:0005730">
    <property type="term" value="C:nucleolus"/>
    <property type="evidence" value="ECO:0007669"/>
    <property type="project" value="TreeGrafter"/>
</dbReference>
<dbReference type="Proteomes" id="UP000694388">
    <property type="component" value="Unplaced"/>
</dbReference>
<evidence type="ECO:0000256" key="5">
    <source>
        <dbReference type="ARBA" id="ARBA00022801"/>
    </source>
</evidence>
<reference evidence="6" key="2">
    <citation type="submission" date="2025-09" db="UniProtKB">
        <authorList>
            <consortium name="Ensembl"/>
        </authorList>
    </citation>
    <scope>IDENTIFICATION</scope>
</reference>
<dbReference type="GeneTree" id="ENSGT00390000011880"/>
<dbReference type="AlphaFoldDB" id="A0A8C4QTL2"/>
<dbReference type="GO" id="GO:0005737">
    <property type="term" value="C:cytoplasm"/>
    <property type="evidence" value="ECO:0007669"/>
    <property type="project" value="UniProtKB-SubCell"/>
</dbReference>
<sequence>MNEKQEEAETEELQRWTREQLELKAKVVQSDAERWQQEPGFIGLERVAGADISFSKKNEGEACISLVVLEFPTLQVVYESCEMVFMTASYVPGFLAFREVNPIATALTALCKSRPQLAPQVIFVDGNGVLHPRGFGLACHLGVLVDLPCIGVAKDLLCVDGLEKNDNHRAKVKMLKTAGDSFPLVGISGKTLGTALLGCSGCSNPVYISSVTAYRWTRQPDSPLHASVTECQNPFGRLTFVHESFFVSGSKVG</sequence>
<proteinExistence type="predicted"/>